<dbReference type="PRINTS" id="PR00369">
    <property type="entry name" value="FLAVODOXIN"/>
</dbReference>
<gene>
    <name evidence="3" type="primary">NDOR1</name>
    <name evidence="3" type="ORF">NBO_423g0001</name>
</gene>
<organism evidence="3 4">
    <name type="scientific">Nosema bombycis (strain CQ1 / CVCC 102059)</name>
    <name type="common">Microsporidian parasite</name>
    <name type="synonym">Pebrine of silkworm</name>
    <dbReference type="NCBI Taxonomy" id="578461"/>
    <lineage>
        <taxon>Eukaryota</taxon>
        <taxon>Fungi</taxon>
        <taxon>Fungi incertae sedis</taxon>
        <taxon>Microsporidia</taxon>
        <taxon>Nosematidae</taxon>
        <taxon>Nosema</taxon>
    </lineage>
</organism>
<dbReference type="VEuPathDB" id="MicrosporidiaDB:NBO_423g0001"/>
<evidence type="ECO:0000313" key="3">
    <source>
        <dbReference type="EMBL" id="EOB12497.1"/>
    </source>
</evidence>
<dbReference type="InterPro" id="IPR017938">
    <property type="entry name" value="Riboflavin_synthase-like_b-brl"/>
</dbReference>
<dbReference type="PANTHER" id="PTHR19384">
    <property type="entry name" value="NITRIC OXIDE SYNTHASE-RELATED"/>
    <property type="match status" value="1"/>
</dbReference>
<dbReference type="HOGENOM" id="CLU_001570_17_6_1"/>
<protein>
    <submittedName>
        <fullName evidence="3">NADPH-dependent diflavin oxidoreductase 1</fullName>
    </submittedName>
</protein>
<dbReference type="Gene3D" id="2.40.30.10">
    <property type="entry name" value="Translation factors"/>
    <property type="match status" value="1"/>
</dbReference>
<dbReference type="InterPro" id="IPR029039">
    <property type="entry name" value="Flavoprotein-like_sf"/>
</dbReference>
<dbReference type="GO" id="GO:0050660">
    <property type="term" value="F:flavin adenine dinucleotide binding"/>
    <property type="evidence" value="ECO:0007669"/>
    <property type="project" value="TreeGrafter"/>
</dbReference>
<dbReference type="GO" id="GO:0005829">
    <property type="term" value="C:cytosol"/>
    <property type="evidence" value="ECO:0007669"/>
    <property type="project" value="TreeGrafter"/>
</dbReference>
<dbReference type="STRING" id="578461.R0KQL4"/>
<dbReference type="InterPro" id="IPR039261">
    <property type="entry name" value="FNR_nucleotide-bd"/>
</dbReference>
<dbReference type="InterPro" id="IPR008254">
    <property type="entry name" value="Flavodoxin/NO_synth"/>
</dbReference>
<reference evidence="3 4" key="1">
    <citation type="journal article" date="2013" name="BMC Genomics">
        <title>Comparative genomics of parasitic silkworm microsporidia reveal an association between genome expansion and host adaptation.</title>
        <authorList>
            <person name="Pan G."/>
            <person name="Xu J."/>
            <person name="Li T."/>
            <person name="Xia Q."/>
            <person name="Liu S.L."/>
            <person name="Zhang G."/>
            <person name="Li S."/>
            <person name="Li C."/>
            <person name="Liu H."/>
            <person name="Yang L."/>
            <person name="Liu T."/>
            <person name="Zhang X."/>
            <person name="Wu Z."/>
            <person name="Fan W."/>
            <person name="Dang X."/>
            <person name="Xiang H."/>
            <person name="Tao M."/>
            <person name="Li Y."/>
            <person name="Hu J."/>
            <person name="Li Z."/>
            <person name="Lin L."/>
            <person name="Luo J."/>
            <person name="Geng L."/>
            <person name="Wang L."/>
            <person name="Long M."/>
            <person name="Wan Y."/>
            <person name="He N."/>
            <person name="Zhang Z."/>
            <person name="Lu C."/>
            <person name="Keeling P.J."/>
            <person name="Wang J."/>
            <person name="Xiang Z."/>
            <person name="Zhou Z."/>
        </authorList>
    </citation>
    <scope>NUCLEOTIDE SEQUENCE [LARGE SCALE GENOMIC DNA]</scope>
    <source>
        <strain evidence="4">CQ1 / CVCC 102059</strain>
    </source>
</reference>
<keyword evidence="1" id="KW-0285">Flavoprotein</keyword>
<dbReference type="EMBL" id="KB909331">
    <property type="protein sequence ID" value="EOB12497.1"/>
    <property type="molecule type" value="Genomic_DNA"/>
</dbReference>
<evidence type="ECO:0000313" key="4">
    <source>
        <dbReference type="Proteomes" id="UP000016927"/>
    </source>
</evidence>
<dbReference type="SUPFAM" id="SSF63380">
    <property type="entry name" value="Riboflavin synthase domain-like"/>
    <property type="match status" value="1"/>
</dbReference>
<dbReference type="SUPFAM" id="SSF52343">
    <property type="entry name" value="Ferredoxin reductase-like, C-terminal NADP-linked domain"/>
    <property type="match status" value="1"/>
</dbReference>
<evidence type="ECO:0000256" key="1">
    <source>
        <dbReference type="ARBA" id="ARBA00022630"/>
    </source>
</evidence>
<dbReference type="PANTHER" id="PTHR19384:SF10">
    <property type="entry name" value="NADPH-DEPENDENT DIFLAVIN OXIDOREDUCTASE 1"/>
    <property type="match status" value="1"/>
</dbReference>
<evidence type="ECO:0000259" key="2">
    <source>
        <dbReference type="PROSITE" id="PS50902"/>
    </source>
</evidence>
<dbReference type="Gene3D" id="3.40.50.80">
    <property type="entry name" value="Nucleotide-binding domain of ferredoxin-NADP reductase (FNR) module"/>
    <property type="match status" value="1"/>
</dbReference>
<dbReference type="InterPro" id="IPR001094">
    <property type="entry name" value="Flavdoxin-like"/>
</dbReference>
<dbReference type="AlphaFoldDB" id="R0KQL4"/>
<feature type="domain" description="Flavodoxin-like" evidence="2">
    <location>
        <begin position="1"/>
        <end position="156"/>
    </location>
</feature>
<accession>R0KQL4</accession>
<dbReference type="Gene3D" id="3.40.50.360">
    <property type="match status" value="1"/>
</dbReference>
<name>R0KQL4_NOSB1</name>
<dbReference type="GO" id="GO:0010181">
    <property type="term" value="F:FMN binding"/>
    <property type="evidence" value="ECO:0007669"/>
    <property type="project" value="InterPro"/>
</dbReference>
<dbReference type="SUPFAM" id="SSF52218">
    <property type="entry name" value="Flavoproteins"/>
    <property type="match status" value="1"/>
</dbReference>
<dbReference type="Pfam" id="PF00258">
    <property type="entry name" value="Flavodoxin_1"/>
    <property type="match status" value="1"/>
</dbReference>
<dbReference type="GO" id="GO:0016491">
    <property type="term" value="F:oxidoreductase activity"/>
    <property type="evidence" value="ECO:0007669"/>
    <property type="project" value="TreeGrafter"/>
</dbReference>
<dbReference type="OMA" id="KPQSECW"/>
<dbReference type="PROSITE" id="PS50902">
    <property type="entry name" value="FLAVODOXIN_LIKE"/>
    <property type="match status" value="1"/>
</dbReference>
<dbReference type="Proteomes" id="UP000016927">
    <property type="component" value="Unassembled WGS sequence"/>
</dbReference>
<sequence length="493" mass="57915">MIILYGSQGGTSKSVALLLQNILDLGYSEEYISELNLENKKTSIIEMDKFNFNQIFDLNCIIFICSTQGTGSEPFNMTRFWNILKKIKIPNFLSHLNFAVFGLGDSSYNTYNYCSKKLFNLLKRLGAKPLIRRGCGDDQDKEGWLTDFKPWCKELIDNEIIKKEMLEDINIYNTKIDSHFYVKTLKSSYLTPSDYKPANIELELMIYDLESFKPGDCLAISPNNYNLKDFMDYNEINDSRLEDSDFNSVPQIMFFSYLHQLLLQNKTFVDRSIIDKVYELYNDYSFYYDFIRQPRRTIFETIKELGIKLPLNFILQYIPSITPRYFTLTKRDDKYYILVSIVAYKTILKEERRGLCSEYLKSDLARIKCTLGKSLLEINKEKILIICTGAGISIANSMIHFYNNKEFVVYYGFRYWNKDCHSKDILNKKNVTVHHASSRDDGLYVQDVYEKNPIIDIQNYDIVISGNSRLNKIVEGMFKKIYNEKIFFYSETW</sequence>
<proteinExistence type="predicted"/>
<dbReference type="OrthoDB" id="1856718at2759"/>
<keyword evidence="4" id="KW-1185">Reference proteome</keyword>